<dbReference type="InterPro" id="IPR004839">
    <property type="entry name" value="Aminotransferase_I/II_large"/>
</dbReference>
<dbReference type="InterPro" id="IPR015424">
    <property type="entry name" value="PyrdxlP-dep_Trfase"/>
</dbReference>
<evidence type="ECO:0000256" key="2">
    <source>
        <dbReference type="ARBA" id="ARBA00004746"/>
    </source>
</evidence>
<accession>A0A3D8IBJ0</accession>
<evidence type="ECO:0000256" key="3">
    <source>
        <dbReference type="ARBA" id="ARBA00010008"/>
    </source>
</evidence>
<evidence type="ECO:0000313" key="14">
    <source>
        <dbReference type="EMBL" id="RDU62490.1"/>
    </source>
</evidence>
<evidence type="ECO:0000313" key="15">
    <source>
        <dbReference type="Proteomes" id="UP000256650"/>
    </source>
</evidence>
<protein>
    <recommendedName>
        <fullName evidence="5">8-amino-7-oxononanoate synthase</fullName>
        <ecNumber evidence="5">2.3.1.47</ecNumber>
    </recommendedName>
    <alternativeName>
        <fullName evidence="9">7-keto-8-amino-pelargonic acid synthase</fullName>
    </alternativeName>
    <alternativeName>
        <fullName evidence="10">8-amino-7-ketopelargonate synthase</fullName>
    </alternativeName>
</protein>
<comment type="pathway">
    <text evidence="2">Cofactor biosynthesis; biotin biosynthesis.</text>
</comment>
<keyword evidence="15" id="KW-1185">Reference proteome</keyword>
<sequence length="406" mass="45627">MNNVQSQIAQTLECLKRDSNYRVLVPQKHKGFQITRFTNPTNKNPQWLLNLASNDYLGLASDESFNAMFLDSTLFKENLYFSSSSSRLLSGNFEIYAQLESHLSHTFGKQALIFNSGFHANLGALGALNSLKNVLFIADKSIHASHIDGLKSFQTTHLKRFSHNDMQRLEQFLRDNAPKYEAIFILSEGLFSMEGDFAPIRTLVTLKQQFDNVYLYLDEAHSIGSFGKDGLGVCADFGLLDSIDFLVLTFGKALASMGACVLCNGIFYEYFVNFSRALIYSTALPPLNIARSLFSFLELANLNNQRANLARLSEDFKALLIKNLDLEVLGDYNIISLILGDNAKAVHFAKKLEQRGYFAPAIKSPTIPKNRACLRFSLSANLPFETLESLVPILKKIDYEYLSKNK</sequence>
<organism evidence="14 15">
    <name type="scientific">Helicobacter ganmani</name>
    <dbReference type="NCBI Taxonomy" id="60246"/>
    <lineage>
        <taxon>Bacteria</taxon>
        <taxon>Pseudomonadati</taxon>
        <taxon>Campylobacterota</taxon>
        <taxon>Epsilonproteobacteria</taxon>
        <taxon>Campylobacterales</taxon>
        <taxon>Helicobacteraceae</taxon>
        <taxon>Helicobacter</taxon>
    </lineage>
</organism>
<dbReference type="GO" id="GO:0008710">
    <property type="term" value="F:8-amino-7-oxononanoate synthase activity"/>
    <property type="evidence" value="ECO:0007669"/>
    <property type="project" value="UniProtKB-EC"/>
</dbReference>
<evidence type="ECO:0000256" key="4">
    <source>
        <dbReference type="ARBA" id="ARBA00011738"/>
    </source>
</evidence>
<proteinExistence type="inferred from homology"/>
<dbReference type="PANTHER" id="PTHR13693:SF100">
    <property type="entry name" value="8-AMINO-7-OXONONANOATE SYNTHASE"/>
    <property type="match status" value="1"/>
</dbReference>
<dbReference type="InterPro" id="IPR015422">
    <property type="entry name" value="PyrdxlP-dep_Trfase_small"/>
</dbReference>
<comment type="cofactor">
    <cofactor evidence="1 12">
        <name>pyridoxal 5'-phosphate</name>
        <dbReference type="ChEBI" id="CHEBI:597326"/>
    </cofactor>
</comment>
<keyword evidence="7" id="KW-0093">Biotin biosynthesis</keyword>
<dbReference type="InterPro" id="IPR050087">
    <property type="entry name" value="AON_synthase_class-II"/>
</dbReference>
<comment type="catalytic activity">
    <reaction evidence="11">
        <text>6-carboxyhexanoyl-[ACP] + L-alanine + H(+) = (8S)-8-amino-7-oxononanoate + holo-[ACP] + CO2</text>
        <dbReference type="Rhea" id="RHEA:42288"/>
        <dbReference type="Rhea" id="RHEA-COMP:9685"/>
        <dbReference type="Rhea" id="RHEA-COMP:9955"/>
        <dbReference type="ChEBI" id="CHEBI:15378"/>
        <dbReference type="ChEBI" id="CHEBI:16526"/>
        <dbReference type="ChEBI" id="CHEBI:57972"/>
        <dbReference type="ChEBI" id="CHEBI:64479"/>
        <dbReference type="ChEBI" id="CHEBI:78846"/>
        <dbReference type="ChEBI" id="CHEBI:149468"/>
        <dbReference type="EC" id="2.3.1.47"/>
    </reaction>
</comment>
<evidence type="ECO:0000256" key="5">
    <source>
        <dbReference type="ARBA" id="ARBA00013187"/>
    </source>
</evidence>
<dbReference type="SUPFAM" id="SSF53383">
    <property type="entry name" value="PLP-dependent transferases"/>
    <property type="match status" value="1"/>
</dbReference>
<dbReference type="GO" id="GO:0009102">
    <property type="term" value="P:biotin biosynthetic process"/>
    <property type="evidence" value="ECO:0007669"/>
    <property type="project" value="UniProtKB-KW"/>
</dbReference>
<dbReference type="GO" id="GO:0030170">
    <property type="term" value="F:pyridoxal phosphate binding"/>
    <property type="evidence" value="ECO:0007669"/>
    <property type="project" value="InterPro"/>
</dbReference>
<evidence type="ECO:0000256" key="10">
    <source>
        <dbReference type="ARBA" id="ARBA00033381"/>
    </source>
</evidence>
<dbReference type="AlphaFoldDB" id="A0A3D8IBJ0"/>
<dbReference type="PANTHER" id="PTHR13693">
    <property type="entry name" value="CLASS II AMINOTRANSFERASE/8-AMINO-7-OXONONANOATE SYNTHASE"/>
    <property type="match status" value="1"/>
</dbReference>
<dbReference type="GeneID" id="82535882"/>
<dbReference type="Pfam" id="PF00155">
    <property type="entry name" value="Aminotran_1_2"/>
    <property type="match status" value="1"/>
</dbReference>
<name>A0A3D8IBJ0_9HELI</name>
<feature type="domain" description="Aminotransferase class I/classII large" evidence="13">
    <location>
        <begin position="49"/>
        <end position="391"/>
    </location>
</feature>
<dbReference type="EMBL" id="NXLS01000006">
    <property type="protein sequence ID" value="RDU62490.1"/>
    <property type="molecule type" value="Genomic_DNA"/>
</dbReference>
<comment type="subunit">
    <text evidence="4">Homodimer.</text>
</comment>
<dbReference type="Gene3D" id="3.90.1150.10">
    <property type="entry name" value="Aspartate Aminotransferase, domain 1"/>
    <property type="match status" value="1"/>
</dbReference>
<dbReference type="Proteomes" id="UP000256650">
    <property type="component" value="Unassembled WGS sequence"/>
</dbReference>
<comment type="caution">
    <text evidence="14">The sequence shown here is derived from an EMBL/GenBank/DDBJ whole genome shotgun (WGS) entry which is preliminary data.</text>
</comment>
<evidence type="ECO:0000256" key="7">
    <source>
        <dbReference type="ARBA" id="ARBA00022756"/>
    </source>
</evidence>
<evidence type="ECO:0000256" key="11">
    <source>
        <dbReference type="ARBA" id="ARBA00047715"/>
    </source>
</evidence>
<dbReference type="EC" id="2.3.1.47" evidence="5"/>
<reference evidence="14 15" key="1">
    <citation type="submission" date="2018-04" db="EMBL/GenBank/DDBJ databases">
        <title>Novel Campyloabacter and Helicobacter Species and Strains.</title>
        <authorList>
            <person name="Mannion A.J."/>
            <person name="Shen Z."/>
            <person name="Fox J.G."/>
        </authorList>
    </citation>
    <scope>NUCLEOTIDE SEQUENCE [LARGE SCALE GENOMIC DNA]</scope>
    <source>
        <strain evidence="14 15">MIT 99-5101</strain>
    </source>
</reference>
<keyword evidence="6" id="KW-0808">Transferase</keyword>
<comment type="similarity">
    <text evidence="3">Belongs to the class-II pyridoxal-phosphate-dependent aminotransferase family. BioF subfamily.</text>
</comment>
<dbReference type="PROSITE" id="PS00599">
    <property type="entry name" value="AA_TRANSFER_CLASS_2"/>
    <property type="match status" value="1"/>
</dbReference>
<gene>
    <name evidence="14" type="ORF">CQA43_06205</name>
</gene>
<evidence type="ECO:0000256" key="1">
    <source>
        <dbReference type="ARBA" id="ARBA00001933"/>
    </source>
</evidence>
<dbReference type="InterPro" id="IPR001917">
    <property type="entry name" value="Aminotrans_II_pyridoxalP_BS"/>
</dbReference>
<evidence type="ECO:0000256" key="8">
    <source>
        <dbReference type="ARBA" id="ARBA00022898"/>
    </source>
</evidence>
<evidence type="ECO:0000259" key="13">
    <source>
        <dbReference type="Pfam" id="PF00155"/>
    </source>
</evidence>
<keyword evidence="8 12" id="KW-0663">Pyridoxal phosphate</keyword>
<dbReference type="RefSeq" id="WP_115551755.1">
    <property type="nucleotide sequence ID" value="NZ_CAPHNE010000001.1"/>
</dbReference>
<evidence type="ECO:0000256" key="9">
    <source>
        <dbReference type="ARBA" id="ARBA00032610"/>
    </source>
</evidence>
<evidence type="ECO:0000256" key="6">
    <source>
        <dbReference type="ARBA" id="ARBA00022679"/>
    </source>
</evidence>
<dbReference type="OrthoDB" id="9807157at2"/>
<dbReference type="InterPro" id="IPR015421">
    <property type="entry name" value="PyrdxlP-dep_Trfase_major"/>
</dbReference>
<evidence type="ECO:0000256" key="12">
    <source>
        <dbReference type="RuleBase" id="RU003693"/>
    </source>
</evidence>
<dbReference type="Gene3D" id="3.40.640.10">
    <property type="entry name" value="Type I PLP-dependent aspartate aminotransferase-like (Major domain)"/>
    <property type="match status" value="1"/>
</dbReference>